<feature type="signal peptide" evidence="1">
    <location>
        <begin position="1"/>
        <end position="28"/>
    </location>
</feature>
<accession>A0ABD1Z7E9</accession>
<sequence length="71" mass="8035">MLSQFSTKIAFWFLMAGASLKLFKSATGSCKHDHCGSETYIRLILRDRTAGVFSGRENAQTFRHFNDKTAM</sequence>
<comment type="caution">
    <text evidence="2">The sequence shown here is derived from an EMBL/GenBank/DDBJ whole genome shotgun (WGS) entry which is preliminary data.</text>
</comment>
<keyword evidence="3" id="KW-1185">Reference proteome</keyword>
<gene>
    <name evidence="2" type="ORF">R1flu_010224</name>
</gene>
<feature type="chain" id="PRO_5044770712" description="Secreted protein" evidence="1">
    <location>
        <begin position="29"/>
        <end position="71"/>
    </location>
</feature>
<evidence type="ECO:0000256" key="1">
    <source>
        <dbReference type="SAM" id="SignalP"/>
    </source>
</evidence>
<dbReference type="Proteomes" id="UP001605036">
    <property type="component" value="Unassembled WGS sequence"/>
</dbReference>
<evidence type="ECO:0000313" key="3">
    <source>
        <dbReference type="Proteomes" id="UP001605036"/>
    </source>
</evidence>
<name>A0ABD1Z7E9_9MARC</name>
<keyword evidence="1" id="KW-0732">Signal</keyword>
<reference evidence="2 3" key="1">
    <citation type="submission" date="2024-09" db="EMBL/GenBank/DDBJ databases">
        <title>Chromosome-scale assembly of Riccia fluitans.</title>
        <authorList>
            <person name="Paukszto L."/>
            <person name="Sawicki J."/>
            <person name="Karawczyk K."/>
            <person name="Piernik-Szablinska J."/>
            <person name="Szczecinska M."/>
            <person name="Mazdziarz M."/>
        </authorList>
    </citation>
    <scope>NUCLEOTIDE SEQUENCE [LARGE SCALE GENOMIC DNA]</scope>
    <source>
        <strain evidence="2">Rf_01</strain>
        <tissue evidence="2">Aerial parts of the thallus</tissue>
    </source>
</reference>
<protein>
    <recommendedName>
        <fullName evidence="4">Secreted protein</fullName>
    </recommendedName>
</protein>
<dbReference type="EMBL" id="JBHFFA010000002">
    <property type="protein sequence ID" value="KAL2642637.1"/>
    <property type="molecule type" value="Genomic_DNA"/>
</dbReference>
<organism evidence="2 3">
    <name type="scientific">Riccia fluitans</name>
    <dbReference type="NCBI Taxonomy" id="41844"/>
    <lineage>
        <taxon>Eukaryota</taxon>
        <taxon>Viridiplantae</taxon>
        <taxon>Streptophyta</taxon>
        <taxon>Embryophyta</taxon>
        <taxon>Marchantiophyta</taxon>
        <taxon>Marchantiopsida</taxon>
        <taxon>Marchantiidae</taxon>
        <taxon>Marchantiales</taxon>
        <taxon>Ricciaceae</taxon>
        <taxon>Riccia</taxon>
    </lineage>
</organism>
<proteinExistence type="predicted"/>
<evidence type="ECO:0008006" key="4">
    <source>
        <dbReference type="Google" id="ProtNLM"/>
    </source>
</evidence>
<evidence type="ECO:0000313" key="2">
    <source>
        <dbReference type="EMBL" id="KAL2642637.1"/>
    </source>
</evidence>
<dbReference type="AlphaFoldDB" id="A0ABD1Z7E9"/>